<dbReference type="STRING" id="1193051.LEP1GSC017_2929"/>
<dbReference type="Proteomes" id="UP000294684">
    <property type="component" value="Unassembled WGS sequence"/>
</dbReference>
<name>A0A4R8MYL0_LEPME</name>
<comment type="caution">
    <text evidence="1">The sequence shown here is derived from an EMBL/GenBank/DDBJ whole genome shotgun (WGS) entry which is preliminary data.</text>
</comment>
<keyword evidence="2" id="KW-1185">Reference proteome</keyword>
<protein>
    <submittedName>
        <fullName evidence="1">Uncharacterized protein</fullName>
    </submittedName>
</protein>
<accession>A0A4R8MYL0</accession>
<dbReference type="OrthoDB" id="9808666at2"/>
<dbReference type="EMBL" id="SORO01000001">
    <property type="protein sequence ID" value="TDY72046.1"/>
    <property type="molecule type" value="Genomic_DNA"/>
</dbReference>
<dbReference type="AlphaFoldDB" id="A0A4R8MYL0"/>
<gene>
    <name evidence="1" type="ORF">CLV96_1027</name>
</gene>
<reference evidence="1 2" key="1">
    <citation type="submission" date="2019-03" db="EMBL/GenBank/DDBJ databases">
        <title>Genomic Encyclopedia of Archaeal and Bacterial Type Strains, Phase II (KMG-II): from individual species to whole genera.</title>
        <authorList>
            <person name="Goeker M."/>
        </authorList>
    </citation>
    <scope>NUCLEOTIDE SEQUENCE [LARGE SCALE GENOMIC DNA]</scope>
    <source>
        <strain evidence="1 2">DSM 21537</strain>
    </source>
</reference>
<evidence type="ECO:0000313" key="1">
    <source>
        <dbReference type="EMBL" id="TDY72046.1"/>
    </source>
</evidence>
<proteinExistence type="predicted"/>
<sequence length="82" mass="9474">MYLTITTVLGEPSFDTVICFDTKKDTYLLLLEASIRKANRLTEEKQIAVKILIRMNYEIHSIQPSFLSNLQNIRCALKIVNQ</sequence>
<dbReference type="GeneID" id="79826362"/>
<dbReference type="RefSeq" id="WP_004788581.1">
    <property type="nucleotide sequence ID" value="NZ_SORO01000001.1"/>
</dbReference>
<evidence type="ECO:0000313" key="2">
    <source>
        <dbReference type="Proteomes" id="UP000294684"/>
    </source>
</evidence>
<organism evidence="1 2">
    <name type="scientific">Leptospira meyeri</name>
    <dbReference type="NCBI Taxonomy" id="29508"/>
    <lineage>
        <taxon>Bacteria</taxon>
        <taxon>Pseudomonadati</taxon>
        <taxon>Spirochaetota</taxon>
        <taxon>Spirochaetia</taxon>
        <taxon>Leptospirales</taxon>
        <taxon>Leptospiraceae</taxon>
        <taxon>Leptospira</taxon>
    </lineage>
</organism>